<evidence type="ECO:0008006" key="3">
    <source>
        <dbReference type="Google" id="ProtNLM"/>
    </source>
</evidence>
<sequence>MPGSIQLSRYIPFLKSLFPQKNPVIQKLSVDVWLDDIFIYLTIEDVICLRRVNKTLFLMTHEPIIWKRFLVRLPVPIPPLRPTLRWSLDLTGFQIEQLVAKAMIADDNWRRISPVFSWSRPEFAFYEVLELKLLPGGQYMVASVKDSASRRFYICIFCLDHPDPNFPPLARHSVPSRAFNIEARFLTWEDRPGIMIFYSMRLPEDGKLRGYDLSELSNNPNVEPPYPIRHESVSMFVDMTALEVLSDPSITRRSQAFRSRAAMLSQPFRKAMHFISDCPIEFPSLFEFDGRPFAALVSGPEEIVLINLTTSQVSSIKCQRIPFFDYAEHKICAFRVLPKQNQVLVIRSLRLRKLERDHRYRPQDRHTMELHILPDAGQLGVMSLPEEYIMLDDGNVASVHISDSYEPLRGDDHPFLHDPNARPLPLAVYICWEDLGGVEQINVHPLLSYDQRWYYNLDWNQTQATVKDPEHHVRVIPGVQRALMYTVPLDDRSDKPKIKTLGRYCNPYSHDVAYPHGFPPEGDFSVLRYRYVRPTKDYAPIKCSSNVFQHIAEKGCNAITWDESTGRVCMATQKNMKFLILDVRKIVAPDDRFAQWRRLQAMANNA</sequence>
<evidence type="ECO:0000313" key="1">
    <source>
        <dbReference type="EMBL" id="KAJ3985726.1"/>
    </source>
</evidence>
<reference evidence="1" key="1">
    <citation type="submission" date="2022-08" db="EMBL/GenBank/DDBJ databases">
        <authorList>
            <consortium name="DOE Joint Genome Institute"/>
            <person name="Min B."/>
            <person name="Riley R."/>
            <person name="Sierra-Patev S."/>
            <person name="Naranjo-Ortiz M."/>
            <person name="Looney B."/>
            <person name="Konkel Z."/>
            <person name="Slot J.C."/>
            <person name="Sakamoto Y."/>
            <person name="Steenwyk J.L."/>
            <person name="Rokas A."/>
            <person name="Carro J."/>
            <person name="Camarero S."/>
            <person name="Ferreira P."/>
            <person name="Molpeceres G."/>
            <person name="Ruiz-Duenas F.J."/>
            <person name="Serrano A."/>
            <person name="Henrissat B."/>
            <person name="Drula E."/>
            <person name="Hughes K.W."/>
            <person name="Mata J.L."/>
            <person name="Ishikawa N.K."/>
            <person name="Vargas-Isla R."/>
            <person name="Ushijima S."/>
            <person name="Smith C.A."/>
            <person name="Ahrendt S."/>
            <person name="Andreopoulos W."/>
            <person name="He G."/>
            <person name="Labutti K."/>
            <person name="Lipzen A."/>
            <person name="Ng V."/>
            <person name="Sandor L."/>
            <person name="Barry K."/>
            <person name="Martinez A.T."/>
            <person name="Xiao Y."/>
            <person name="Gibbons J.G."/>
            <person name="Terashima K."/>
            <person name="Hibbett D.S."/>
            <person name="Grigoriev I.V."/>
        </authorList>
    </citation>
    <scope>NUCLEOTIDE SEQUENCE</scope>
    <source>
        <strain evidence="1">TFB7829</strain>
    </source>
</reference>
<dbReference type="AlphaFoldDB" id="A0AA38Q2L6"/>
<organism evidence="1 2">
    <name type="scientific">Lentinula detonsa</name>
    <dbReference type="NCBI Taxonomy" id="2804962"/>
    <lineage>
        <taxon>Eukaryota</taxon>
        <taxon>Fungi</taxon>
        <taxon>Dikarya</taxon>
        <taxon>Basidiomycota</taxon>
        <taxon>Agaricomycotina</taxon>
        <taxon>Agaricomycetes</taxon>
        <taxon>Agaricomycetidae</taxon>
        <taxon>Agaricales</taxon>
        <taxon>Marasmiineae</taxon>
        <taxon>Omphalotaceae</taxon>
        <taxon>Lentinula</taxon>
    </lineage>
</organism>
<protein>
    <recommendedName>
        <fullName evidence="3">F-box domain-containing protein</fullName>
    </recommendedName>
</protein>
<dbReference type="InterPro" id="IPR036047">
    <property type="entry name" value="F-box-like_dom_sf"/>
</dbReference>
<dbReference type="SUPFAM" id="SSF81383">
    <property type="entry name" value="F-box domain"/>
    <property type="match status" value="1"/>
</dbReference>
<evidence type="ECO:0000313" key="2">
    <source>
        <dbReference type="Proteomes" id="UP001163850"/>
    </source>
</evidence>
<name>A0AA38Q2L6_9AGAR</name>
<proteinExistence type="predicted"/>
<comment type="caution">
    <text evidence="1">The sequence shown here is derived from an EMBL/GenBank/DDBJ whole genome shotgun (WGS) entry which is preliminary data.</text>
</comment>
<accession>A0AA38Q2L6</accession>
<gene>
    <name evidence="1" type="ORF">F5890DRAFT_1111722</name>
</gene>
<dbReference type="EMBL" id="MU801956">
    <property type="protein sequence ID" value="KAJ3985726.1"/>
    <property type="molecule type" value="Genomic_DNA"/>
</dbReference>
<dbReference type="Proteomes" id="UP001163850">
    <property type="component" value="Unassembled WGS sequence"/>
</dbReference>